<dbReference type="AlphaFoldDB" id="A0A6J4KS65"/>
<feature type="compositionally biased region" description="Basic residues" evidence="1">
    <location>
        <begin position="307"/>
        <end position="321"/>
    </location>
</feature>
<feature type="compositionally biased region" description="Basic residues" evidence="1">
    <location>
        <begin position="178"/>
        <end position="187"/>
    </location>
</feature>
<keyword evidence="2" id="KW-0031">Aminopeptidase</keyword>
<feature type="compositionally biased region" description="Basic residues" evidence="1">
    <location>
        <begin position="94"/>
        <end position="112"/>
    </location>
</feature>
<dbReference type="GO" id="GO:0004177">
    <property type="term" value="F:aminopeptidase activity"/>
    <property type="evidence" value="ECO:0007669"/>
    <property type="project" value="UniProtKB-KW"/>
</dbReference>
<protein>
    <submittedName>
        <fullName evidence="2">Xaa-Pro aminopeptidase</fullName>
        <ecNumber evidence="2">3.4.11.9</ecNumber>
    </submittedName>
</protein>
<gene>
    <name evidence="2" type="ORF">AVDCRST_MAG61-1797</name>
</gene>
<accession>A0A6J4KS65</accession>
<dbReference type="EMBL" id="CADCTT010000241">
    <property type="protein sequence ID" value="CAA9312541.1"/>
    <property type="molecule type" value="Genomic_DNA"/>
</dbReference>
<feature type="compositionally biased region" description="Low complexity" evidence="1">
    <location>
        <begin position="52"/>
        <end position="61"/>
    </location>
</feature>
<feature type="compositionally biased region" description="Low complexity" evidence="1">
    <location>
        <begin position="210"/>
        <end position="233"/>
    </location>
</feature>
<feature type="compositionally biased region" description="Basic residues" evidence="1">
    <location>
        <begin position="267"/>
        <end position="287"/>
    </location>
</feature>
<evidence type="ECO:0000313" key="2">
    <source>
        <dbReference type="EMBL" id="CAA9312541.1"/>
    </source>
</evidence>
<proteinExistence type="predicted"/>
<dbReference type="EC" id="3.4.11.9" evidence="2"/>
<feature type="compositionally biased region" description="Basic and acidic residues" evidence="1">
    <location>
        <begin position="162"/>
        <end position="172"/>
    </location>
</feature>
<feature type="compositionally biased region" description="Basic residues" evidence="1">
    <location>
        <begin position="338"/>
        <end position="369"/>
    </location>
</feature>
<name>A0A6J4KS65_9ACTN</name>
<feature type="region of interest" description="Disordered" evidence="1">
    <location>
        <begin position="1"/>
        <end position="395"/>
    </location>
</feature>
<feature type="compositionally biased region" description="Basic residues" evidence="1">
    <location>
        <begin position="62"/>
        <end position="75"/>
    </location>
</feature>
<feature type="compositionally biased region" description="Gly residues" evidence="1">
    <location>
        <begin position="374"/>
        <end position="395"/>
    </location>
</feature>
<feature type="non-terminal residue" evidence="2">
    <location>
        <position position="1"/>
    </location>
</feature>
<keyword evidence="2" id="KW-0645">Protease</keyword>
<sequence length="395" mass="42486">ERSPARPAEPSDPVLGGVPAVHRAGLGPARPDPSRARACGRSGAGPAGGPQRAFSRRATGAARRRPPGAVQRHRLPVPAALGLRPPDRSGLGQRARRGARPGANRHRPRRHPLLQAASPPRLRGVLRRRPVRRDVGGSATDAGGDVRALRHRLRTGGGAARPDPEERRHHGDPGGQRGGRRRPRRRAGRDPGRPGRRRGRRGHRGRPRAGGRAQRAAADQGRLRGRAAAGGLPPDRRRVRRRGRRPAGSTAPRPRRALGGGGLRPARPARRERRRLRHHRRLRRARLHPALDPQRRRPARRGPAAAGRRRRAGQPLHRRRHPDAAGLGQLLPRPAAGLRRRAGGPGGRHRRGPPRSHLLRRAQGGHRRDRAAPGGLGTAAGAGDGVAVGGGRPAP</sequence>
<feature type="non-terminal residue" evidence="2">
    <location>
        <position position="395"/>
    </location>
</feature>
<evidence type="ECO:0000256" key="1">
    <source>
        <dbReference type="SAM" id="MobiDB-lite"/>
    </source>
</evidence>
<keyword evidence="2" id="KW-0378">Hydrolase</keyword>
<feature type="compositionally biased region" description="Basic residues" evidence="1">
    <location>
        <begin position="194"/>
        <end position="209"/>
    </location>
</feature>
<organism evidence="2">
    <name type="scientific">uncultured Friedmanniella sp</name>
    <dbReference type="NCBI Taxonomy" id="335381"/>
    <lineage>
        <taxon>Bacteria</taxon>
        <taxon>Bacillati</taxon>
        <taxon>Actinomycetota</taxon>
        <taxon>Actinomycetes</taxon>
        <taxon>Propionibacteriales</taxon>
        <taxon>Nocardioidaceae</taxon>
        <taxon>Friedmanniella</taxon>
        <taxon>environmental samples</taxon>
    </lineage>
</organism>
<reference evidence="2" key="1">
    <citation type="submission" date="2020-02" db="EMBL/GenBank/DDBJ databases">
        <authorList>
            <person name="Meier V. D."/>
        </authorList>
    </citation>
    <scope>NUCLEOTIDE SEQUENCE</scope>
    <source>
        <strain evidence="2">AVDCRST_MAG61</strain>
    </source>
</reference>